<reference evidence="4" key="2">
    <citation type="journal article" date="2023" name="IMA Fungus">
        <title>Comparative genomic study of the Penicillium genus elucidates a diverse pangenome and 15 lateral gene transfer events.</title>
        <authorList>
            <person name="Petersen C."/>
            <person name="Sorensen T."/>
            <person name="Nielsen M.R."/>
            <person name="Sondergaard T.E."/>
            <person name="Sorensen J.L."/>
            <person name="Fitzpatrick D.A."/>
            <person name="Frisvad J.C."/>
            <person name="Nielsen K.L."/>
        </authorList>
    </citation>
    <scope>NUCLEOTIDE SEQUENCE</scope>
    <source>
        <strain evidence="4">IBT 19713</strain>
    </source>
</reference>
<reference evidence="4" key="1">
    <citation type="submission" date="2022-11" db="EMBL/GenBank/DDBJ databases">
        <authorList>
            <person name="Petersen C."/>
        </authorList>
    </citation>
    <scope>NUCLEOTIDE SEQUENCE</scope>
    <source>
        <strain evidence="4">IBT 19713</strain>
    </source>
</reference>
<feature type="transmembrane region" description="Helical" evidence="3">
    <location>
        <begin position="21"/>
        <end position="42"/>
    </location>
</feature>
<organism evidence="4 5">
    <name type="scientific">Penicillium chermesinum</name>
    <dbReference type="NCBI Taxonomy" id="63820"/>
    <lineage>
        <taxon>Eukaryota</taxon>
        <taxon>Fungi</taxon>
        <taxon>Dikarya</taxon>
        <taxon>Ascomycota</taxon>
        <taxon>Pezizomycotina</taxon>
        <taxon>Eurotiomycetes</taxon>
        <taxon>Eurotiomycetidae</taxon>
        <taxon>Eurotiales</taxon>
        <taxon>Aspergillaceae</taxon>
        <taxon>Penicillium</taxon>
    </lineage>
</organism>
<keyword evidence="1" id="KW-0175">Coiled coil</keyword>
<comment type="caution">
    <text evidence="4">The sequence shown here is derived from an EMBL/GenBank/DDBJ whole genome shotgun (WGS) entry which is preliminary data.</text>
</comment>
<keyword evidence="5" id="KW-1185">Reference proteome</keyword>
<feature type="compositionally biased region" description="Basic and acidic residues" evidence="2">
    <location>
        <begin position="248"/>
        <end position="284"/>
    </location>
</feature>
<dbReference type="GeneID" id="83203530"/>
<evidence type="ECO:0000313" key="4">
    <source>
        <dbReference type="EMBL" id="KAJ5225706.1"/>
    </source>
</evidence>
<evidence type="ECO:0000256" key="2">
    <source>
        <dbReference type="SAM" id="MobiDB-lite"/>
    </source>
</evidence>
<evidence type="ECO:0008006" key="6">
    <source>
        <dbReference type="Google" id="ProtNLM"/>
    </source>
</evidence>
<keyword evidence="3" id="KW-0472">Membrane</keyword>
<keyword evidence="3" id="KW-0812">Transmembrane</keyword>
<evidence type="ECO:0000256" key="1">
    <source>
        <dbReference type="SAM" id="Coils"/>
    </source>
</evidence>
<feature type="region of interest" description="Disordered" evidence="2">
    <location>
        <begin position="232"/>
        <end position="284"/>
    </location>
</feature>
<name>A0A9W9NT60_9EURO</name>
<evidence type="ECO:0000256" key="3">
    <source>
        <dbReference type="SAM" id="Phobius"/>
    </source>
</evidence>
<dbReference type="RefSeq" id="XP_058329117.1">
    <property type="nucleotide sequence ID" value="XM_058476227.1"/>
</dbReference>
<gene>
    <name evidence="4" type="ORF">N7468_006931</name>
</gene>
<accession>A0A9W9NT60</accession>
<sequence>MAVSAFVDSVVAYVGAAIREILIQVGMLAMLLVVICTCVWAAPHADSKASGEEYLETSKGTQTEASEETVDAAAHDAAHDAKRWRRKAARLAKALASERQARASDEKKHEAELRARAEREISILADLAKAKKEEDQLKKELQKFQKAWYGSGKALAKSKEELGCVKKELSDLVAQQKRAPVMQRFRKVQDRLQSAESYVTVVEARLTKASTDKKRLEGWLNRASVGQAMWQSSAQSSMQQVRRLQARISREEIPRQQEPDPLDRKQRGRDEDKEPEMNKRQRVV</sequence>
<evidence type="ECO:0000313" key="5">
    <source>
        <dbReference type="Proteomes" id="UP001150941"/>
    </source>
</evidence>
<feature type="coiled-coil region" evidence="1">
    <location>
        <begin position="114"/>
        <end position="147"/>
    </location>
</feature>
<dbReference type="Proteomes" id="UP001150941">
    <property type="component" value="Unassembled WGS sequence"/>
</dbReference>
<dbReference type="EMBL" id="JAPQKS010000005">
    <property type="protein sequence ID" value="KAJ5225706.1"/>
    <property type="molecule type" value="Genomic_DNA"/>
</dbReference>
<proteinExistence type="predicted"/>
<keyword evidence="3" id="KW-1133">Transmembrane helix</keyword>
<protein>
    <recommendedName>
        <fullName evidence="6">Transmembrane protein</fullName>
    </recommendedName>
</protein>
<dbReference type="AlphaFoldDB" id="A0A9W9NT60"/>